<accession>A0ABU4E172</accession>
<name>A0ABU4E172_9ENTR</name>
<evidence type="ECO:0000313" key="3">
    <source>
        <dbReference type="Proteomes" id="UP001187066"/>
    </source>
</evidence>
<feature type="signal peptide" evidence="1">
    <location>
        <begin position="1"/>
        <end position="30"/>
    </location>
</feature>
<keyword evidence="1" id="KW-0732">Signal</keyword>
<evidence type="ECO:0000256" key="1">
    <source>
        <dbReference type="SAM" id="SignalP"/>
    </source>
</evidence>
<protein>
    <recommendedName>
        <fullName evidence="4">DUF2946 domain-containing protein</fullName>
    </recommendedName>
</protein>
<organism evidence="2 3">
    <name type="scientific">Atlantibacter subterraneus</name>
    <dbReference type="NCBI Taxonomy" id="255519"/>
    <lineage>
        <taxon>Bacteria</taxon>
        <taxon>Pseudomonadati</taxon>
        <taxon>Pseudomonadota</taxon>
        <taxon>Gammaproteobacteria</taxon>
        <taxon>Enterobacterales</taxon>
        <taxon>Enterobacteriaceae</taxon>
        <taxon>Atlantibacter</taxon>
    </lineage>
</organism>
<reference evidence="2 3" key="1">
    <citation type="submission" date="2023-10" db="EMBL/GenBank/DDBJ databases">
        <authorList>
            <person name="Dale J."/>
        </authorList>
    </citation>
    <scope>NUCLEOTIDE SEQUENCE [LARGE SCALE GENOMIC DNA]</scope>
    <source>
        <strain evidence="2 3">2023EL-00970</strain>
    </source>
</reference>
<dbReference type="RefSeq" id="WP_317678058.1">
    <property type="nucleotide sequence ID" value="NZ_JAWLOF010000005.1"/>
</dbReference>
<comment type="caution">
    <text evidence="2">The sequence shown here is derived from an EMBL/GenBank/DDBJ whole genome shotgun (WGS) entry which is preliminary data.</text>
</comment>
<keyword evidence="3" id="KW-1185">Reference proteome</keyword>
<evidence type="ECO:0008006" key="4">
    <source>
        <dbReference type="Google" id="ProtNLM"/>
    </source>
</evidence>
<evidence type="ECO:0000313" key="2">
    <source>
        <dbReference type="EMBL" id="MDV7022851.1"/>
    </source>
</evidence>
<dbReference type="EMBL" id="JAWLOF010000005">
    <property type="protein sequence ID" value="MDV7022851.1"/>
    <property type="molecule type" value="Genomic_DNA"/>
</dbReference>
<dbReference type="Proteomes" id="UP001187066">
    <property type="component" value="Unassembled WGS sequence"/>
</dbReference>
<proteinExistence type="predicted"/>
<gene>
    <name evidence="2" type="ORF">R4P48_09205</name>
</gene>
<feature type="chain" id="PRO_5045882970" description="DUF2946 domain-containing protein" evidence="1">
    <location>
        <begin position="31"/>
        <end position="140"/>
    </location>
</feature>
<sequence>MKTVRVLRQHLWMLAMALGFLLVAGQTAQASHGCPLDLEGQVVSVQHQDHLMGHDASPSHSTASPLCEKHCVPDVMQKESSQINLVALPVVDTLAVIEPQCVQHIDNHWSLTPPAAGPPATIRFCRFRELLPHRRPFFTR</sequence>